<evidence type="ECO:0000256" key="1">
    <source>
        <dbReference type="SAM" id="MobiDB-lite"/>
    </source>
</evidence>
<protein>
    <submittedName>
        <fullName evidence="2">Uncharacterized protein</fullName>
    </submittedName>
</protein>
<evidence type="ECO:0000313" key="2">
    <source>
        <dbReference type="EMBL" id="KKL88835.1"/>
    </source>
</evidence>
<dbReference type="EMBL" id="LAZR01020450">
    <property type="protein sequence ID" value="KKL88835.1"/>
    <property type="molecule type" value="Genomic_DNA"/>
</dbReference>
<gene>
    <name evidence="2" type="ORF">LCGC14_1920710</name>
</gene>
<name>A0A0F9I4V8_9ZZZZ</name>
<reference evidence="2" key="1">
    <citation type="journal article" date="2015" name="Nature">
        <title>Complex archaea that bridge the gap between prokaryotes and eukaryotes.</title>
        <authorList>
            <person name="Spang A."/>
            <person name="Saw J.H."/>
            <person name="Jorgensen S.L."/>
            <person name="Zaremba-Niedzwiedzka K."/>
            <person name="Martijn J."/>
            <person name="Lind A.E."/>
            <person name="van Eijk R."/>
            <person name="Schleper C."/>
            <person name="Guy L."/>
            <person name="Ettema T.J."/>
        </authorList>
    </citation>
    <scope>NUCLEOTIDE SEQUENCE</scope>
</reference>
<comment type="caution">
    <text evidence="2">The sequence shown here is derived from an EMBL/GenBank/DDBJ whole genome shotgun (WGS) entry which is preliminary data.</text>
</comment>
<feature type="region of interest" description="Disordered" evidence="1">
    <location>
        <begin position="205"/>
        <end position="224"/>
    </location>
</feature>
<accession>A0A0F9I4V8</accession>
<sequence length="224" mass="26010">MSTYIRRNGWEQGPLCLSPEQCRRIENYLRTVGYDIDRFSKLVWPDEAVAAYREHPYAPWKFTLKSDVRAAKIKRMNERLWVKREQGRTAVKCLYVWVFYCPGISGIFEGLWTYLVGIGNEQYHGGGKKGNLEGKLLDQVKALLPIENPRPLIPLHHQDWMRLFVKKYERGKWCGRVQGKAAVRARIVGGQVREIIESVEWPRTRSTLPCPPRRASLPAGRDED</sequence>
<proteinExistence type="predicted"/>
<organism evidence="2">
    <name type="scientific">marine sediment metagenome</name>
    <dbReference type="NCBI Taxonomy" id="412755"/>
    <lineage>
        <taxon>unclassified sequences</taxon>
        <taxon>metagenomes</taxon>
        <taxon>ecological metagenomes</taxon>
    </lineage>
</organism>
<dbReference type="AlphaFoldDB" id="A0A0F9I4V8"/>